<dbReference type="EMBL" id="ML977504">
    <property type="protein sequence ID" value="KAF2130190.1"/>
    <property type="molecule type" value="Genomic_DNA"/>
</dbReference>
<dbReference type="GeneID" id="54403013"/>
<accession>A0A6A6AEF1</accession>
<reference evidence="2" key="1">
    <citation type="journal article" date="2020" name="Stud. Mycol.">
        <title>101 Dothideomycetes genomes: a test case for predicting lifestyles and emergence of pathogens.</title>
        <authorList>
            <person name="Haridas S."/>
            <person name="Albert R."/>
            <person name="Binder M."/>
            <person name="Bloem J."/>
            <person name="Labutti K."/>
            <person name="Salamov A."/>
            <person name="Andreopoulos B."/>
            <person name="Baker S."/>
            <person name="Barry K."/>
            <person name="Bills G."/>
            <person name="Bluhm B."/>
            <person name="Cannon C."/>
            <person name="Castanera R."/>
            <person name="Culley D."/>
            <person name="Daum C."/>
            <person name="Ezra D."/>
            <person name="Gonzalez J."/>
            <person name="Henrissat B."/>
            <person name="Kuo A."/>
            <person name="Liang C."/>
            <person name="Lipzen A."/>
            <person name="Lutzoni F."/>
            <person name="Magnuson J."/>
            <person name="Mondo S."/>
            <person name="Nolan M."/>
            <person name="Ohm R."/>
            <person name="Pangilinan J."/>
            <person name="Park H.-J."/>
            <person name="Ramirez L."/>
            <person name="Alfaro M."/>
            <person name="Sun H."/>
            <person name="Tritt A."/>
            <person name="Yoshinaga Y."/>
            <person name="Zwiers L.-H."/>
            <person name="Turgeon B."/>
            <person name="Goodwin S."/>
            <person name="Spatafora J."/>
            <person name="Crous P."/>
            <person name="Grigoriev I."/>
        </authorList>
    </citation>
    <scope>NUCLEOTIDE SEQUENCE</scope>
    <source>
        <strain evidence="2">CBS 119687</strain>
    </source>
</reference>
<dbReference type="AlphaFoldDB" id="A0A6A6AEF1"/>
<feature type="transmembrane region" description="Helical" evidence="1">
    <location>
        <begin position="67"/>
        <end position="92"/>
    </location>
</feature>
<protein>
    <recommendedName>
        <fullName evidence="4">Transmembrane protein</fullName>
    </recommendedName>
</protein>
<organism evidence="2 3">
    <name type="scientific">Dothidotthia symphoricarpi CBS 119687</name>
    <dbReference type="NCBI Taxonomy" id="1392245"/>
    <lineage>
        <taxon>Eukaryota</taxon>
        <taxon>Fungi</taxon>
        <taxon>Dikarya</taxon>
        <taxon>Ascomycota</taxon>
        <taxon>Pezizomycotina</taxon>
        <taxon>Dothideomycetes</taxon>
        <taxon>Pleosporomycetidae</taxon>
        <taxon>Pleosporales</taxon>
        <taxon>Dothidotthiaceae</taxon>
        <taxon>Dothidotthia</taxon>
    </lineage>
</organism>
<feature type="transmembrane region" description="Helical" evidence="1">
    <location>
        <begin position="20"/>
        <end position="47"/>
    </location>
</feature>
<evidence type="ECO:0008006" key="4">
    <source>
        <dbReference type="Google" id="ProtNLM"/>
    </source>
</evidence>
<keyword evidence="3" id="KW-1185">Reference proteome</keyword>
<keyword evidence="1" id="KW-1133">Transmembrane helix</keyword>
<proteinExistence type="predicted"/>
<dbReference type="RefSeq" id="XP_033524577.1">
    <property type="nucleotide sequence ID" value="XM_033662581.1"/>
</dbReference>
<evidence type="ECO:0000313" key="3">
    <source>
        <dbReference type="Proteomes" id="UP000799771"/>
    </source>
</evidence>
<sequence length="100" mass="11387">MRSLGVMRWGMRWMEWERRLLIVGVGRIVRMMRFVACLTEGAGVWVSNGKRLGGLGCHGRDWVDWKYAFQVHVLCCATFCLVCLCGMLVLGLHARICVVV</sequence>
<evidence type="ECO:0000256" key="1">
    <source>
        <dbReference type="SAM" id="Phobius"/>
    </source>
</evidence>
<keyword evidence="1" id="KW-0812">Transmembrane</keyword>
<evidence type="ECO:0000313" key="2">
    <source>
        <dbReference type="EMBL" id="KAF2130190.1"/>
    </source>
</evidence>
<dbReference type="Proteomes" id="UP000799771">
    <property type="component" value="Unassembled WGS sequence"/>
</dbReference>
<name>A0A6A6AEF1_9PLEO</name>
<keyword evidence="1" id="KW-0472">Membrane</keyword>
<gene>
    <name evidence="2" type="ORF">P153DRAFT_213622</name>
</gene>